<evidence type="ECO:0000313" key="2">
    <source>
        <dbReference type="EMBL" id="MPN01790.1"/>
    </source>
</evidence>
<feature type="compositionally biased region" description="Basic and acidic residues" evidence="1">
    <location>
        <begin position="102"/>
        <end position="123"/>
    </location>
</feature>
<accession>A0A645EKE8</accession>
<dbReference type="EMBL" id="VSSQ01047772">
    <property type="protein sequence ID" value="MPN01790.1"/>
    <property type="molecule type" value="Genomic_DNA"/>
</dbReference>
<protein>
    <recommendedName>
        <fullName evidence="3">DNA methylase adenine-specific domain-containing protein</fullName>
    </recommendedName>
</protein>
<evidence type="ECO:0000256" key="1">
    <source>
        <dbReference type="SAM" id="MobiDB-lite"/>
    </source>
</evidence>
<feature type="region of interest" description="Disordered" evidence="1">
    <location>
        <begin position="102"/>
        <end position="124"/>
    </location>
</feature>
<organism evidence="2">
    <name type="scientific">bioreactor metagenome</name>
    <dbReference type="NCBI Taxonomy" id="1076179"/>
    <lineage>
        <taxon>unclassified sequences</taxon>
        <taxon>metagenomes</taxon>
        <taxon>ecological metagenomes</taxon>
    </lineage>
</organism>
<proteinExistence type="predicted"/>
<sequence>MTDERITRFQQGSFFESLAISLKRKNKARIEAEILEGKAAQAAILAVLHAMKAAFASGEPIKDRKVFEAQLSEAFQAADLTLDLPLKAALLAPGALGEKDPTAEICRDKKGNPEPDADLRDTENVPLPEDIELPLPLDYESKKNKGKVDVEPLLKRVKAHCQAYLEAEVLPYRPDAWIEHSKIKVGYEIPFNRHFYVFTPPRSLHEIDEELKAVAANITKMLEGLTE</sequence>
<reference evidence="2" key="1">
    <citation type="submission" date="2019-08" db="EMBL/GenBank/DDBJ databases">
        <authorList>
            <person name="Kucharzyk K."/>
            <person name="Murdoch R.W."/>
            <person name="Higgins S."/>
            <person name="Loffler F."/>
        </authorList>
    </citation>
    <scope>NUCLEOTIDE SEQUENCE</scope>
</reference>
<comment type="caution">
    <text evidence="2">The sequence shown here is derived from an EMBL/GenBank/DDBJ whole genome shotgun (WGS) entry which is preliminary data.</text>
</comment>
<name>A0A645EKE8_9ZZZZ</name>
<gene>
    <name evidence="2" type="ORF">SDC9_149002</name>
</gene>
<dbReference type="AlphaFoldDB" id="A0A645EKE8"/>
<evidence type="ECO:0008006" key="3">
    <source>
        <dbReference type="Google" id="ProtNLM"/>
    </source>
</evidence>